<reference evidence="2" key="2">
    <citation type="submission" date="2021-03" db="UniProtKB">
        <authorList>
            <consortium name="EnsemblPlants"/>
        </authorList>
    </citation>
    <scope>IDENTIFICATION</scope>
</reference>
<feature type="compositionally biased region" description="Polar residues" evidence="1">
    <location>
        <begin position="1"/>
        <end position="16"/>
    </location>
</feature>
<evidence type="ECO:0000313" key="3">
    <source>
        <dbReference type="Proteomes" id="UP000596661"/>
    </source>
</evidence>
<evidence type="ECO:0000256" key="1">
    <source>
        <dbReference type="SAM" id="MobiDB-lite"/>
    </source>
</evidence>
<dbReference type="PANTHER" id="PTHR47481:SF31">
    <property type="entry name" value="OS01G0873500 PROTEIN"/>
    <property type="match status" value="1"/>
</dbReference>
<feature type="region of interest" description="Disordered" evidence="1">
    <location>
        <begin position="1"/>
        <end position="20"/>
    </location>
</feature>
<evidence type="ECO:0008006" key="4">
    <source>
        <dbReference type="Google" id="ProtNLM"/>
    </source>
</evidence>
<proteinExistence type="predicted"/>
<accession>A0A803NLS7</accession>
<organism evidence="2 3">
    <name type="scientific">Cannabis sativa</name>
    <name type="common">Hemp</name>
    <name type="synonym">Marijuana</name>
    <dbReference type="NCBI Taxonomy" id="3483"/>
    <lineage>
        <taxon>Eukaryota</taxon>
        <taxon>Viridiplantae</taxon>
        <taxon>Streptophyta</taxon>
        <taxon>Embryophyta</taxon>
        <taxon>Tracheophyta</taxon>
        <taxon>Spermatophyta</taxon>
        <taxon>Magnoliopsida</taxon>
        <taxon>eudicotyledons</taxon>
        <taxon>Gunneridae</taxon>
        <taxon>Pentapetalae</taxon>
        <taxon>rosids</taxon>
        <taxon>fabids</taxon>
        <taxon>Rosales</taxon>
        <taxon>Cannabaceae</taxon>
        <taxon>Cannabis</taxon>
    </lineage>
</organism>
<protein>
    <recommendedName>
        <fullName evidence="4">Retrotransposon Copia-like N-terminal domain-containing protein</fullName>
    </recommendedName>
</protein>
<dbReference type="EnsemblPlants" id="evm.model.01.2590">
    <property type="protein sequence ID" value="cds.evm.model.01.2590"/>
    <property type="gene ID" value="evm.TU.01.2590"/>
</dbReference>
<name>A0A803NLS7_CANSA</name>
<dbReference type="Gramene" id="evm.model.01.2590">
    <property type="protein sequence ID" value="cds.evm.model.01.2590"/>
    <property type="gene ID" value="evm.TU.01.2590"/>
</dbReference>
<sequence>MSTGDQTPHNQASTGGARTTASNIATATNVASASNAPTPSAPFGSTLTQPFALKLDRNNYTLWRTMVFTIVRGHRLDGYLTGARSRPPETIPSVLDSDENVGFGVQTNPNFEQWIIHDQLLLGWLYGSMTEEIPTKVMGSESSVALWSALQALYGAHSKAKMDEYRTKIQTA</sequence>
<dbReference type="EMBL" id="UZAU01000077">
    <property type="status" value="NOT_ANNOTATED_CDS"/>
    <property type="molecule type" value="Genomic_DNA"/>
</dbReference>
<reference evidence="2" key="1">
    <citation type="submission" date="2018-11" db="EMBL/GenBank/DDBJ databases">
        <authorList>
            <person name="Grassa J C."/>
        </authorList>
    </citation>
    <scope>NUCLEOTIDE SEQUENCE [LARGE SCALE GENOMIC DNA]</scope>
</reference>
<dbReference type="Proteomes" id="UP000596661">
    <property type="component" value="Chromosome 1"/>
</dbReference>
<evidence type="ECO:0000313" key="2">
    <source>
        <dbReference type="EnsemblPlants" id="cds.evm.model.01.2590"/>
    </source>
</evidence>
<dbReference type="AlphaFoldDB" id="A0A803NLS7"/>
<dbReference type="PANTHER" id="PTHR47481">
    <property type="match status" value="1"/>
</dbReference>
<dbReference type="OMA" id="ENHINPN"/>
<keyword evidence="3" id="KW-1185">Reference proteome</keyword>